<name>T0YQG4_9ZZZZ</name>
<proteinExistence type="predicted"/>
<organism evidence="1">
    <name type="scientific">mine drainage metagenome</name>
    <dbReference type="NCBI Taxonomy" id="410659"/>
    <lineage>
        <taxon>unclassified sequences</taxon>
        <taxon>metagenomes</taxon>
        <taxon>ecological metagenomes</taxon>
    </lineage>
</organism>
<reference evidence="1" key="1">
    <citation type="submission" date="2013-08" db="EMBL/GenBank/DDBJ databases">
        <authorList>
            <person name="Mendez C."/>
            <person name="Richter M."/>
            <person name="Ferrer M."/>
            <person name="Sanchez J."/>
        </authorList>
    </citation>
    <scope>NUCLEOTIDE SEQUENCE</scope>
</reference>
<feature type="non-terminal residue" evidence="1">
    <location>
        <position position="1"/>
    </location>
</feature>
<sequence length="149" mass="16706">AVLQDTYSAGVIQPNSRLYFEQDANWDTTAVVGFNATSGTWGVTQRYTYSPYGTISILNADWSTPSSGTQPLVDNLYQGMTLDPVTGLYYERNRNYSPSLGTWISQDSLQYINGANTYQFVMSNPVNATDPLGLVWWNPLSWFDYVGAW</sequence>
<protein>
    <submittedName>
        <fullName evidence="1">YD repeat protein</fullName>
    </submittedName>
</protein>
<dbReference type="EMBL" id="AUZX01013954">
    <property type="protein sequence ID" value="EQD33997.1"/>
    <property type="molecule type" value="Genomic_DNA"/>
</dbReference>
<dbReference type="PANTHER" id="PTHR32305">
    <property type="match status" value="1"/>
</dbReference>
<dbReference type="NCBIfam" id="TIGR03696">
    <property type="entry name" value="Rhs_assc_core"/>
    <property type="match status" value="1"/>
</dbReference>
<evidence type="ECO:0000313" key="1">
    <source>
        <dbReference type="EMBL" id="EQD33997.1"/>
    </source>
</evidence>
<dbReference type="PANTHER" id="PTHR32305:SF15">
    <property type="entry name" value="PROTEIN RHSA-RELATED"/>
    <property type="match status" value="1"/>
</dbReference>
<dbReference type="InterPro" id="IPR022385">
    <property type="entry name" value="Rhs_assc_core"/>
</dbReference>
<dbReference type="InterPro" id="IPR050708">
    <property type="entry name" value="T6SS_VgrG/RHS"/>
</dbReference>
<comment type="caution">
    <text evidence="1">The sequence shown here is derived from an EMBL/GenBank/DDBJ whole genome shotgun (WGS) entry which is preliminary data.</text>
</comment>
<reference evidence="1" key="2">
    <citation type="journal article" date="2014" name="ISME J.">
        <title>Microbial stratification in low pH oxic and suboxic macroscopic growths along an acid mine drainage.</title>
        <authorList>
            <person name="Mendez-Garcia C."/>
            <person name="Mesa V."/>
            <person name="Sprenger R.R."/>
            <person name="Richter M."/>
            <person name="Diez M.S."/>
            <person name="Solano J."/>
            <person name="Bargiela R."/>
            <person name="Golyshina O.V."/>
            <person name="Manteca A."/>
            <person name="Ramos J.L."/>
            <person name="Gallego J.R."/>
            <person name="Llorente I."/>
            <person name="Martins Dos Santos V.A."/>
            <person name="Jensen O.N."/>
            <person name="Pelaez A.I."/>
            <person name="Sanchez J."/>
            <person name="Ferrer M."/>
        </authorList>
    </citation>
    <scope>NUCLEOTIDE SEQUENCE</scope>
</reference>
<accession>T0YQG4</accession>
<gene>
    <name evidence="1" type="ORF">B1A_18914</name>
</gene>
<dbReference type="Gene3D" id="2.180.10.10">
    <property type="entry name" value="RHS repeat-associated core"/>
    <property type="match status" value="1"/>
</dbReference>
<dbReference type="AlphaFoldDB" id="T0YQG4"/>